<keyword evidence="8" id="KW-1185">Reference proteome</keyword>
<evidence type="ECO:0000256" key="2">
    <source>
        <dbReference type="ARBA" id="ARBA00023015"/>
    </source>
</evidence>
<name>A0A9D4YAD8_PEA</name>
<evidence type="ECO:0000259" key="6">
    <source>
        <dbReference type="PROSITE" id="PS50863"/>
    </source>
</evidence>
<dbReference type="InterPro" id="IPR015300">
    <property type="entry name" value="DNA-bd_pseudobarrel_sf"/>
</dbReference>
<dbReference type="SMART" id="SM01019">
    <property type="entry name" value="B3"/>
    <property type="match status" value="1"/>
</dbReference>
<dbReference type="InterPro" id="IPR044835">
    <property type="entry name" value="ARF_plant"/>
</dbReference>
<protein>
    <recommendedName>
        <fullName evidence="6">TF-B3 domain-containing protein</fullName>
    </recommendedName>
</protein>
<evidence type="ECO:0000313" key="7">
    <source>
        <dbReference type="EMBL" id="KAI5435902.1"/>
    </source>
</evidence>
<evidence type="ECO:0000313" key="8">
    <source>
        <dbReference type="Proteomes" id="UP001058974"/>
    </source>
</evidence>
<comment type="caution">
    <text evidence="7">The sequence shown here is derived from an EMBL/GenBank/DDBJ whole genome shotgun (WGS) entry which is preliminary data.</text>
</comment>
<keyword evidence="5" id="KW-0539">Nucleus</keyword>
<dbReference type="Gramene" id="Psat2g078240.1">
    <property type="protein sequence ID" value="Psat2g078240.1.cds"/>
    <property type="gene ID" value="Psat2g078240"/>
</dbReference>
<dbReference type="Gramene" id="PSAT_LOCUS9451_t1">
    <property type="protein sequence ID" value="CAL5189334.1"/>
    <property type="gene ID" value="PSAT_LOCUS9451"/>
</dbReference>
<accession>A0A9D4YAD8</accession>
<evidence type="ECO:0000256" key="5">
    <source>
        <dbReference type="ARBA" id="ARBA00023242"/>
    </source>
</evidence>
<dbReference type="InterPro" id="IPR003340">
    <property type="entry name" value="B3_DNA-bd"/>
</dbReference>
<dbReference type="GO" id="GO:0005634">
    <property type="term" value="C:nucleus"/>
    <property type="evidence" value="ECO:0007669"/>
    <property type="project" value="UniProtKB-SubCell"/>
</dbReference>
<organism evidence="7 8">
    <name type="scientific">Pisum sativum</name>
    <name type="common">Garden pea</name>
    <name type="synonym">Lathyrus oleraceus</name>
    <dbReference type="NCBI Taxonomy" id="3888"/>
    <lineage>
        <taxon>Eukaryota</taxon>
        <taxon>Viridiplantae</taxon>
        <taxon>Streptophyta</taxon>
        <taxon>Embryophyta</taxon>
        <taxon>Tracheophyta</taxon>
        <taxon>Spermatophyta</taxon>
        <taxon>Magnoliopsida</taxon>
        <taxon>eudicotyledons</taxon>
        <taxon>Gunneridae</taxon>
        <taxon>Pentapetalae</taxon>
        <taxon>rosids</taxon>
        <taxon>fabids</taxon>
        <taxon>Fabales</taxon>
        <taxon>Fabaceae</taxon>
        <taxon>Papilionoideae</taxon>
        <taxon>50 kb inversion clade</taxon>
        <taxon>NPAAA clade</taxon>
        <taxon>Hologalegina</taxon>
        <taxon>IRL clade</taxon>
        <taxon>Fabeae</taxon>
        <taxon>Lathyrus</taxon>
    </lineage>
</organism>
<evidence type="ECO:0000256" key="3">
    <source>
        <dbReference type="ARBA" id="ARBA00023125"/>
    </source>
</evidence>
<dbReference type="Gene3D" id="2.40.330.10">
    <property type="entry name" value="DNA-binding pseudobarrel domain"/>
    <property type="match status" value="1"/>
</dbReference>
<feature type="domain" description="TF-B3" evidence="6">
    <location>
        <begin position="149"/>
        <end position="212"/>
    </location>
</feature>
<dbReference type="GO" id="GO:0006355">
    <property type="term" value="P:regulation of DNA-templated transcription"/>
    <property type="evidence" value="ECO:0007669"/>
    <property type="project" value="InterPro"/>
</dbReference>
<dbReference type="OrthoDB" id="1458934at2759"/>
<dbReference type="EMBL" id="JAMSHJ010000002">
    <property type="protein sequence ID" value="KAI5435902.1"/>
    <property type="molecule type" value="Genomic_DNA"/>
</dbReference>
<reference evidence="7 8" key="1">
    <citation type="journal article" date="2022" name="Nat. Genet.">
        <title>Improved pea reference genome and pan-genome highlight genomic features and evolutionary characteristics.</title>
        <authorList>
            <person name="Yang T."/>
            <person name="Liu R."/>
            <person name="Luo Y."/>
            <person name="Hu S."/>
            <person name="Wang D."/>
            <person name="Wang C."/>
            <person name="Pandey M.K."/>
            <person name="Ge S."/>
            <person name="Xu Q."/>
            <person name="Li N."/>
            <person name="Li G."/>
            <person name="Huang Y."/>
            <person name="Saxena R.K."/>
            <person name="Ji Y."/>
            <person name="Li M."/>
            <person name="Yan X."/>
            <person name="He Y."/>
            <person name="Liu Y."/>
            <person name="Wang X."/>
            <person name="Xiang C."/>
            <person name="Varshney R.K."/>
            <person name="Ding H."/>
            <person name="Gao S."/>
            <person name="Zong X."/>
        </authorList>
    </citation>
    <scope>NUCLEOTIDE SEQUENCE [LARGE SCALE GENOMIC DNA]</scope>
    <source>
        <strain evidence="7 8">cv. Zhongwan 6</strain>
    </source>
</reference>
<dbReference type="Gramene" id="Psat02G0235900-T1">
    <property type="protein sequence ID" value="KAI5435902.1"/>
    <property type="gene ID" value="KIW84_022359"/>
</dbReference>
<dbReference type="Proteomes" id="UP001058974">
    <property type="component" value="Chromosome 2"/>
</dbReference>
<dbReference type="PANTHER" id="PTHR31384:SF94">
    <property type="entry name" value="AUXIN RESPONSE FACTOR 17"/>
    <property type="match status" value="1"/>
</dbReference>
<dbReference type="PANTHER" id="PTHR31384">
    <property type="entry name" value="AUXIN RESPONSE FACTOR 4-RELATED"/>
    <property type="match status" value="1"/>
</dbReference>
<dbReference type="GO" id="GO:0009725">
    <property type="term" value="P:response to hormone"/>
    <property type="evidence" value="ECO:0007669"/>
    <property type="project" value="InterPro"/>
</dbReference>
<dbReference type="GO" id="GO:0003677">
    <property type="term" value="F:DNA binding"/>
    <property type="evidence" value="ECO:0007669"/>
    <property type="project" value="UniProtKB-KW"/>
</dbReference>
<comment type="subcellular location">
    <subcellularLocation>
        <location evidence="1">Nucleus</location>
    </subcellularLocation>
</comment>
<keyword evidence="2" id="KW-0805">Transcription regulation</keyword>
<dbReference type="AlphaFoldDB" id="A0A9D4YAD8"/>
<dbReference type="Pfam" id="PF02362">
    <property type="entry name" value="B3"/>
    <property type="match status" value="1"/>
</dbReference>
<evidence type="ECO:0000256" key="4">
    <source>
        <dbReference type="ARBA" id="ARBA00023163"/>
    </source>
</evidence>
<dbReference type="SUPFAM" id="SSF101936">
    <property type="entry name" value="DNA-binding pseudobarrel domain"/>
    <property type="match status" value="1"/>
</dbReference>
<gene>
    <name evidence="7" type="ORF">KIW84_022359</name>
</gene>
<evidence type="ECO:0000256" key="1">
    <source>
        <dbReference type="ARBA" id="ARBA00004123"/>
    </source>
</evidence>
<keyword evidence="3" id="KW-0238">DNA-binding</keyword>
<keyword evidence="4" id="KW-0804">Transcription</keyword>
<dbReference type="PROSITE" id="PS50863">
    <property type="entry name" value="B3"/>
    <property type="match status" value="1"/>
</dbReference>
<proteinExistence type="predicted"/>
<sequence length="345" mass="39619">MAASSLNHHIRVDTKIWRLCAEPFLFTPLVNSRVYYFPEGHGLHSGGEDVTPSLMTELHPSSHLCEIVTIDYLADAESEEFFLQLTLKPVVHIDHQEPILEDGNIGVEGVVLKLLTPTDVNTELRLPTNGNDVFSDHVGNDGDSNTCVEVCVKDLRNTNWRFHHIHQQINRRYVLSAGWRNFIKEKKLVVDDSVIFLKKSDRTIFVGIRRKSNIAAKTASEKIKIKNDQIFDQIRVNSHNVMKVLTHIVNLEPFEVQFYPGFCDFLVDPNYIEASRQVVWFEGMRVTYRRKDQTSITGRIVQVYSQPNQPNDIRWGMLKMEWEDGRIGDPAAVSPWEVQVIPEDV</sequence>
<dbReference type="CDD" id="cd10017">
    <property type="entry name" value="B3_DNA"/>
    <property type="match status" value="1"/>
</dbReference>